<evidence type="ECO:0000313" key="18">
    <source>
        <dbReference type="Proteomes" id="UP001175271"/>
    </source>
</evidence>
<dbReference type="Pfam" id="PF00413">
    <property type="entry name" value="Peptidase_M10"/>
    <property type="match status" value="2"/>
</dbReference>
<keyword evidence="6" id="KW-0378">Hydrolase</keyword>
<dbReference type="PANTHER" id="PTHR10201:SF309">
    <property type="entry name" value="PEPTIDASE METALLOPEPTIDASE DOMAIN-CONTAINING PROTEIN"/>
    <property type="match status" value="1"/>
</dbReference>
<dbReference type="PROSITE" id="PS51642">
    <property type="entry name" value="HEMOPEXIN_2"/>
    <property type="match status" value="6"/>
</dbReference>
<comment type="similarity">
    <text evidence="1">Belongs to the peptidase M10A family.</text>
</comment>
<dbReference type="SMART" id="SM00120">
    <property type="entry name" value="HX"/>
    <property type="match status" value="7"/>
</dbReference>
<feature type="signal peptide" evidence="15">
    <location>
        <begin position="1"/>
        <end position="31"/>
    </location>
</feature>
<dbReference type="AlphaFoldDB" id="A0AA39HEY6"/>
<keyword evidence="5" id="KW-0677">Repeat</keyword>
<dbReference type="GO" id="GO:0005615">
    <property type="term" value="C:extracellular space"/>
    <property type="evidence" value="ECO:0007669"/>
    <property type="project" value="TreeGrafter"/>
</dbReference>
<keyword evidence="3 12" id="KW-0479">Metal-binding</keyword>
<dbReference type="Gene3D" id="3.40.390.10">
    <property type="entry name" value="Collagenase (Catalytic Domain)"/>
    <property type="match status" value="2"/>
</dbReference>
<dbReference type="Pfam" id="PF00045">
    <property type="entry name" value="Hemopexin"/>
    <property type="match status" value="4"/>
</dbReference>
<feature type="repeat" description="Hemopexin" evidence="13">
    <location>
        <begin position="238"/>
        <end position="284"/>
    </location>
</feature>
<dbReference type="SUPFAM" id="SSF50923">
    <property type="entry name" value="Hemopexin-like domain"/>
    <property type="match status" value="2"/>
</dbReference>
<evidence type="ECO:0000256" key="8">
    <source>
        <dbReference type="ARBA" id="ARBA00022837"/>
    </source>
</evidence>
<evidence type="ECO:0000256" key="3">
    <source>
        <dbReference type="ARBA" id="ARBA00022723"/>
    </source>
</evidence>
<dbReference type="SUPFAM" id="SSF47090">
    <property type="entry name" value="PGBD-like"/>
    <property type="match status" value="1"/>
</dbReference>
<dbReference type="GO" id="GO:0004222">
    <property type="term" value="F:metalloendopeptidase activity"/>
    <property type="evidence" value="ECO:0007669"/>
    <property type="project" value="InterPro"/>
</dbReference>
<evidence type="ECO:0000256" key="12">
    <source>
        <dbReference type="PIRSR" id="PIRSR621190-2"/>
    </source>
</evidence>
<dbReference type="GO" id="GO:0030198">
    <property type="term" value="P:extracellular matrix organization"/>
    <property type="evidence" value="ECO:0007669"/>
    <property type="project" value="TreeGrafter"/>
</dbReference>
<evidence type="ECO:0000259" key="16">
    <source>
        <dbReference type="SMART" id="SM00235"/>
    </source>
</evidence>
<dbReference type="InterPro" id="IPR002477">
    <property type="entry name" value="Peptidoglycan-bd-like"/>
</dbReference>
<comment type="cofactor">
    <cofactor evidence="12">
        <name>Zn(2+)</name>
        <dbReference type="ChEBI" id="CHEBI:29105"/>
    </cofactor>
    <text evidence="12">Binds 2 Zn(2+) ions per subunit.</text>
</comment>
<evidence type="ECO:0000256" key="14">
    <source>
        <dbReference type="SAM" id="MobiDB-lite"/>
    </source>
</evidence>
<proteinExistence type="inferred from homology"/>
<evidence type="ECO:0000256" key="6">
    <source>
        <dbReference type="ARBA" id="ARBA00022801"/>
    </source>
</evidence>
<keyword evidence="7 12" id="KW-0862">Zinc</keyword>
<dbReference type="GO" id="GO:0030574">
    <property type="term" value="P:collagen catabolic process"/>
    <property type="evidence" value="ECO:0007669"/>
    <property type="project" value="TreeGrafter"/>
</dbReference>
<reference evidence="17" key="1">
    <citation type="submission" date="2023-06" db="EMBL/GenBank/DDBJ databases">
        <title>Genomic analysis of the entomopathogenic nematode Steinernema hermaphroditum.</title>
        <authorList>
            <person name="Schwarz E.M."/>
            <person name="Heppert J.K."/>
            <person name="Baniya A."/>
            <person name="Schwartz H.T."/>
            <person name="Tan C.-H."/>
            <person name="Antoshechkin I."/>
            <person name="Sternberg P.W."/>
            <person name="Goodrich-Blair H."/>
            <person name="Dillman A.R."/>
        </authorList>
    </citation>
    <scope>NUCLEOTIDE SEQUENCE</scope>
    <source>
        <strain evidence="17">PS9179</strain>
        <tissue evidence="17">Whole animal</tissue>
    </source>
</reference>
<feature type="repeat" description="Hemopexin" evidence="13">
    <location>
        <begin position="772"/>
        <end position="823"/>
    </location>
</feature>
<feature type="chain" id="PRO_5041289097" description="Peptidase metallopeptidase domain-containing protein" evidence="15">
    <location>
        <begin position="32"/>
        <end position="977"/>
    </location>
</feature>
<dbReference type="GO" id="GO:0008270">
    <property type="term" value="F:zinc ion binding"/>
    <property type="evidence" value="ECO:0007669"/>
    <property type="project" value="InterPro"/>
</dbReference>
<evidence type="ECO:0000256" key="15">
    <source>
        <dbReference type="SAM" id="SignalP"/>
    </source>
</evidence>
<feature type="domain" description="Peptidase metallopeptidase" evidence="16">
    <location>
        <begin position="602"/>
        <end position="761"/>
    </location>
</feature>
<organism evidence="17 18">
    <name type="scientific">Steinernema hermaphroditum</name>
    <dbReference type="NCBI Taxonomy" id="289476"/>
    <lineage>
        <taxon>Eukaryota</taxon>
        <taxon>Metazoa</taxon>
        <taxon>Ecdysozoa</taxon>
        <taxon>Nematoda</taxon>
        <taxon>Chromadorea</taxon>
        <taxon>Rhabditida</taxon>
        <taxon>Tylenchina</taxon>
        <taxon>Panagrolaimomorpha</taxon>
        <taxon>Strongyloidoidea</taxon>
        <taxon>Steinernematidae</taxon>
        <taxon>Steinernema</taxon>
    </lineage>
</organism>
<feature type="repeat" description="Hemopexin" evidence="13">
    <location>
        <begin position="391"/>
        <end position="438"/>
    </location>
</feature>
<dbReference type="Pfam" id="PF01471">
    <property type="entry name" value="PG_binding_1"/>
    <property type="match status" value="1"/>
</dbReference>
<gene>
    <name evidence="17" type="ORF">QR680_017542</name>
</gene>
<dbReference type="PROSITE" id="PS00024">
    <property type="entry name" value="HEMOPEXIN"/>
    <property type="match status" value="1"/>
</dbReference>
<evidence type="ECO:0000256" key="11">
    <source>
        <dbReference type="ARBA" id="ARBA00023157"/>
    </source>
</evidence>
<evidence type="ECO:0000256" key="5">
    <source>
        <dbReference type="ARBA" id="ARBA00022737"/>
    </source>
</evidence>
<dbReference type="InterPro" id="IPR001818">
    <property type="entry name" value="Pept_M10_metallopeptidase"/>
</dbReference>
<keyword evidence="8" id="KW-0106">Calcium</keyword>
<feature type="repeat" description="Hemopexin" evidence="13">
    <location>
        <begin position="824"/>
        <end position="870"/>
    </location>
</feature>
<evidence type="ECO:0000256" key="10">
    <source>
        <dbReference type="ARBA" id="ARBA00023145"/>
    </source>
</evidence>
<dbReference type="InterPro" id="IPR036375">
    <property type="entry name" value="Hemopexin-like_dom_sf"/>
</dbReference>
<dbReference type="GO" id="GO:0031012">
    <property type="term" value="C:extracellular matrix"/>
    <property type="evidence" value="ECO:0007669"/>
    <property type="project" value="InterPro"/>
</dbReference>
<dbReference type="CDD" id="cd04278">
    <property type="entry name" value="ZnMc_MMP"/>
    <property type="match status" value="1"/>
</dbReference>
<keyword evidence="18" id="KW-1185">Reference proteome</keyword>
<name>A0AA39HEY6_9BILA</name>
<sequence length="977" mass="110944">MTHQNTNFGSTGAATVVLLLATVLLSSSSLALPMREIDPFGILPGKALCYRVSRYPRPELHRRIPPAALRKYVDNALLYAVNIWQQAIDVRFHPCRSGERADIEVLFTTFYHGDEYPFDGVGNEVAHAFFPSHRQRRGQIHIDDNEPWGPSRGRNLFWVLAHELGHSLGLDHAPPGVDSIMTAQYRGYETSLPRLFPYDYQSIQMKYDVPVENSVVEEEPLLVPGEMREGNPRDLCSEEGFDTIFTLPDGNLYVARNDFYWRIAENRSRLLGFPRRLSELFGPAISGPVDAIFSDRLEWTWIVKGSQVWKVDASGEHIVVNGPMALRDAAPFSNLGHSSIGTVLAINAPQNRQPTVFFLGSKYWVDDNYDGFSDDNTEHEISKIFASGEVPRRIDAAVWLPLNGSFLFAGSQFWKVDLERTTLKVGFPETPDSNNSFRHCRVRVRSTVDNLHTECVRESQRRHPPRPEETSQLRPLESSAPLEDSKIRRPCPVDMSFRCASFLRLLLPLLSLGALLSASRFRHPRHSKAVNAANYLTQFGYLDSEDNMGRLRSALLRFQEFAHLPVTGKMDHATRLKMQQKRCGNEDLEPVVRVRAKRYALEGSYWGVKNLTYRITKKSSALPDFVVRRVLKRAFRVWEANSPLRFVERPRGQVHIEFVFARGRHGDGEPFDGKGHVLAHAFFPRFGGDVHLDDDEYWSPSKSAEGVDLYAVVTHEIGHSLGLKHSQNENAIMAPFYQSYSGDSLRLNSDDIKALAVLYGPMPRTATSSKVPHICDDATLDAITVLGNGTTYAFRGEFYWRLNPTGSRSTPTALRIADDWPGLEATVDAVLTDDDGDTYVFRDDKYWLLDRNGRVYRGYPKKISAGLVSTPSDLDAAFVWSHDDKPYFFKNDKFWRYSRWGMGRGWPRSVASLFRGVLPMDRAPRKIDAAMRASDGRSYLFVGDKYFRLQDWRHFKVANGYPRSTAADWFGCHSKKN</sequence>
<evidence type="ECO:0000256" key="13">
    <source>
        <dbReference type="PROSITE-ProRule" id="PRU01011"/>
    </source>
</evidence>
<dbReference type="SUPFAM" id="SSF55486">
    <property type="entry name" value="Metalloproteases ('zincins'), catalytic domain"/>
    <property type="match status" value="2"/>
</dbReference>
<feature type="repeat" description="Hemopexin" evidence="13">
    <location>
        <begin position="871"/>
        <end position="917"/>
    </location>
</feature>
<feature type="region of interest" description="Disordered" evidence="14">
    <location>
        <begin position="455"/>
        <end position="482"/>
    </location>
</feature>
<protein>
    <recommendedName>
        <fullName evidence="16">Peptidase metallopeptidase domain-containing protein</fullName>
    </recommendedName>
</protein>
<keyword evidence="4 15" id="KW-0732">Signal</keyword>
<evidence type="ECO:0000256" key="7">
    <source>
        <dbReference type="ARBA" id="ARBA00022833"/>
    </source>
</evidence>
<evidence type="ECO:0000256" key="1">
    <source>
        <dbReference type="ARBA" id="ARBA00010370"/>
    </source>
</evidence>
<evidence type="ECO:0000256" key="4">
    <source>
        <dbReference type="ARBA" id="ARBA00022729"/>
    </source>
</evidence>
<keyword evidence="2" id="KW-0645">Protease</keyword>
<dbReference type="InterPro" id="IPR021190">
    <property type="entry name" value="Pept_M10A"/>
</dbReference>
<dbReference type="InterPro" id="IPR018487">
    <property type="entry name" value="Hemopexin-like_repeat"/>
</dbReference>
<feature type="binding site" evidence="12">
    <location>
        <position position="725"/>
    </location>
    <ligand>
        <name>Zn(2+)</name>
        <dbReference type="ChEBI" id="CHEBI:29105"/>
        <label>2</label>
        <note>catalytic</note>
    </ligand>
</feature>
<dbReference type="SMART" id="SM00235">
    <property type="entry name" value="ZnMc"/>
    <property type="match status" value="2"/>
</dbReference>
<dbReference type="InterPro" id="IPR033739">
    <property type="entry name" value="M10A_MMP"/>
</dbReference>
<dbReference type="InterPro" id="IPR000585">
    <property type="entry name" value="Hemopexin-like_dom"/>
</dbReference>
<dbReference type="InterPro" id="IPR024079">
    <property type="entry name" value="MetalloPept_cat_dom_sf"/>
</dbReference>
<dbReference type="InterPro" id="IPR018486">
    <property type="entry name" value="Hemopexin_CS"/>
</dbReference>
<feature type="compositionally biased region" description="Basic and acidic residues" evidence="14">
    <location>
        <begin position="455"/>
        <end position="471"/>
    </location>
</feature>
<accession>A0AA39HEY6</accession>
<dbReference type="PRINTS" id="PR00138">
    <property type="entry name" value="MATRIXIN"/>
</dbReference>
<keyword evidence="10" id="KW-0865">Zymogen</keyword>
<dbReference type="Proteomes" id="UP001175271">
    <property type="component" value="Unassembled WGS sequence"/>
</dbReference>
<keyword evidence="11" id="KW-1015">Disulfide bond</keyword>
<dbReference type="FunFam" id="3.40.390.10:FF:000068">
    <property type="entry name" value="Predicted protein"/>
    <property type="match status" value="1"/>
</dbReference>
<evidence type="ECO:0000313" key="17">
    <source>
        <dbReference type="EMBL" id="KAK0404618.1"/>
    </source>
</evidence>
<dbReference type="InterPro" id="IPR036365">
    <property type="entry name" value="PGBD-like_sf"/>
</dbReference>
<comment type="caution">
    <text evidence="17">The sequence shown here is derived from an EMBL/GenBank/DDBJ whole genome shotgun (WGS) entry which is preliminary data.</text>
</comment>
<feature type="domain" description="Peptidase metallopeptidase" evidence="16">
    <location>
        <begin position="51"/>
        <end position="202"/>
    </location>
</feature>
<feature type="repeat" description="Hemopexin" evidence="13">
    <location>
        <begin position="924"/>
        <end position="972"/>
    </location>
</feature>
<evidence type="ECO:0000256" key="9">
    <source>
        <dbReference type="ARBA" id="ARBA00023049"/>
    </source>
</evidence>
<dbReference type="GO" id="GO:0006508">
    <property type="term" value="P:proteolysis"/>
    <property type="evidence" value="ECO:0007669"/>
    <property type="project" value="UniProtKB-KW"/>
</dbReference>
<dbReference type="PANTHER" id="PTHR10201">
    <property type="entry name" value="MATRIX METALLOPROTEINASE"/>
    <property type="match status" value="1"/>
</dbReference>
<dbReference type="EMBL" id="JAUCMV010000004">
    <property type="protein sequence ID" value="KAK0404618.1"/>
    <property type="molecule type" value="Genomic_DNA"/>
</dbReference>
<keyword evidence="9" id="KW-0482">Metalloprotease</keyword>
<dbReference type="Gene3D" id="2.110.10.10">
    <property type="entry name" value="Hemopexin-like domain"/>
    <property type="match status" value="2"/>
</dbReference>
<evidence type="ECO:0000256" key="2">
    <source>
        <dbReference type="ARBA" id="ARBA00022670"/>
    </source>
</evidence>
<dbReference type="CDD" id="cd00094">
    <property type="entry name" value="HX"/>
    <property type="match status" value="1"/>
</dbReference>
<dbReference type="InterPro" id="IPR006026">
    <property type="entry name" value="Peptidase_Metallo"/>
</dbReference>